<accession>A0A653D9T6</accession>
<feature type="domain" description="Transposable element P transposase-like RNase H C-terminal" evidence="4">
    <location>
        <begin position="441"/>
        <end position="475"/>
    </location>
</feature>
<proteinExistence type="predicted"/>
<dbReference type="Pfam" id="PF12017">
    <property type="entry name" value="Tnp_P_element"/>
    <property type="match status" value="1"/>
</dbReference>
<evidence type="ECO:0000259" key="3">
    <source>
        <dbReference type="Pfam" id="PF21788"/>
    </source>
</evidence>
<dbReference type="PANTHER" id="PTHR47577:SF2">
    <property type="entry name" value="THAP DOMAIN CONTAINING 9"/>
    <property type="match status" value="1"/>
</dbReference>
<evidence type="ECO:0000259" key="2">
    <source>
        <dbReference type="Pfam" id="PF12017"/>
    </source>
</evidence>
<keyword evidence="6" id="KW-1185">Reference proteome</keyword>
<dbReference type="EMBL" id="CAACVG010010894">
    <property type="protein sequence ID" value="VEN56934.1"/>
    <property type="molecule type" value="Genomic_DNA"/>
</dbReference>
<dbReference type="Pfam" id="PF21788">
    <property type="entry name" value="TNP-like_GBD"/>
    <property type="match status" value="1"/>
</dbReference>
<dbReference type="InterPro" id="IPR021896">
    <property type="entry name" value="THAP9-like_HTH"/>
</dbReference>
<reference evidence="5 6" key="1">
    <citation type="submission" date="2019-01" db="EMBL/GenBank/DDBJ databases">
        <authorList>
            <person name="Sayadi A."/>
        </authorList>
    </citation>
    <scope>NUCLEOTIDE SEQUENCE [LARGE SCALE GENOMIC DNA]</scope>
</reference>
<evidence type="ECO:0000313" key="6">
    <source>
        <dbReference type="Proteomes" id="UP000410492"/>
    </source>
</evidence>
<keyword evidence="1" id="KW-0175">Coiled coil</keyword>
<dbReference type="PANTHER" id="PTHR47577">
    <property type="entry name" value="THAP DOMAIN-CONTAINING PROTEIN 6"/>
    <property type="match status" value="1"/>
</dbReference>
<dbReference type="AlphaFoldDB" id="A0A653D9T6"/>
<dbReference type="InterPro" id="IPR048367">
    <property type="entry name" value="TNP-like_RNaseH_C"/>
</dbReference>
<evidence type="ECO:0008006" key="7">
    <source>
        <dbReference type="Google" id="ProtNLM"/>
    </source>
</evidence>
<gene>
    <name evidence="5" type="ORF">CALMAC_LOCUS15691</name>
</gene>
<dbReference type="Proteomes" id="UP000410492">
    <property type="component" value="Unassembled WGS sequence"/>
</dbReference>
<evidence type="ECO:0000259" key="4">
    <source>
        <dbReference type="Pfam" id="PF21789"/>
    </source>
</evidence>
<sequence length="571" mass="65234">MRDATTSCSAYDTLIFGIPDCGLPGVYNCESHKGTCLLVLFHNVSQPVILSQLQSQGSESSTTATASETEDILLRTVGERILKKDNVIGPKSIFRGKLSLITNSRPLISKRQVKTPRNKIKSLQQSVRRLKKRTNDLQSVIDILRKKALITENAEVAMKASLSGAAGDVVNRLLRGSSKQQYPPALRSFALTLHFYSPKAYSFVRKFFNNSLPHPATISKWYRNIDGFPGWCEEALNALKIKAQDDDRKILCNLVFDEMSIRKQNLEDPDGKQISWSYIDKLVDLQYEEQLHLATKVKMRHLHWTKEKMKVRLATQILSKSVSDALNYLCTDLKHHAFRDAEPTANFIKLFNDLFDIFNSKNRLAKYKYKRPLSQHNKAETYDYLERIRSYILNLKIGNEPVTQCPRKTGFVGFLICIESLKYMYNEYVEEKNYLKYILTYKLSQDHLELFFGAIHSRGGHNNNPSAKQFQAAFKKLIVHSQIRAGDTGNIINLDATSILFCSSSSITRNDDCDDLQNTPESLEYETKIREEMMNSQYLTARSWDLTDYSKDVVGYIAGFVVKQDQANFAT</sequence>
<evidence type="ECO:0000313" key="5">
    <source>
        <dbReference type="EMBL" id="VEN56934.1"/>
    </source>
</evidence>
<evidence type="ECO:0000256" key="1">
    <source>
        <dbReference type="SAM" id="Coils"/>
    </source>
</evidence>
<name>A0A653D9T6_CALMS</name>
<organism evidence="5 6">
    <name type="scientific">Callosobruchus maculatus</name>
    <name type="common">Southern cowpea weevil</name>
    <name type="synonym">Pulse bruchid</name>
    <dbReference type="NCBI Taxonomy" id="64391"/>
    <lineage>
        <taxon>Eukaryota</taxon>
        <taxon>Metazoa</taxon>
        <taxon>Ecdysozoa</taxon>
        <taxon>Arthropoda</taxon>
        <taxon>Hexapoda</taxon>
        <taxon>Insecta</taxon>
        <taxon>Pterygota</taxon>
        <taxon>Neoptera</taxon>
        <taxon>Endopterygota</taxon>
        <taxon>Coleoptera</taxon>
        <taxon>Polyphaga</taxon>
        <taxon>Cucujiformia</taxon>
        <taxon>Chrysomeloidea</taxon>
        <taxon>Chrysomelidae</taxon>
        <taxon>Bruchinae</taxon>
        <taxon>Bruchini</taxon>
        <taxon>Callosobruchus</taxon>
    </lineage>
</organism>
<dbReference type="Pfam" id="PF21789">
    <property type="entry name" value="TNP-like_RNaseH_C"/>
    <property type="match status" value="1"/>
</dbReference>
<protein>
    <recommendedName>
        <fullName evidence="7">DNA transposase THAP9</fullName>
    </recommendedName>
</protein>
<feature type="coiled-coil region" evidence="1">
    <location>
        <begin position="120"/>
        <end position="147"/>
    </location>
</feature>
<feature type="domain" description="THAP9-like helix-turn-helix" evidence="2">
    <location>
        <begin position="144"/>
        <end position="221"/>
    </location>
</feature>
<dbReference type="InterPro" id="IPR048366">
    <property type="entry name" value="TNP-like_GBD"/>
</dbReference>
<dbReference type="OrthoDB" id="6756829at2759"/>
<feature type="domain" description="Transposable element P transposase-like GTP-binding insertion" evidence="3">
    <location>
        <begin position="263"/>
        <end position="372"/>
    </location>
</feature>